<proteinExistence type="predicted"/>
<sequence>MQRIAIPLLLSLALPFSAVASDAPPQATQQVYTYAVALDADGRIASLEPHGAVPGAANDALLAGIRGWVFSPGDVGAASRTYLRVVVEEAVGGGYEVISATTGPALASMTPPEYPMRDQLAGNEGMVVLRLEVAPDGSVRRSDVHAATGTVSRAMASAAAKASRDWRFASEQVAGQAVPSTLLWPVCYLGPWSSPSACSWTGPDAQRFSSKSVLPLDPTVTVSWTAAR</sequence>
<dbReference type="InterPro" id="IPR006260">
    <property type="entry name" value="TonB/TolA_C"/>
</dbReference>
<feature type="chain" id="PRO_5021856653" evidence="5">
    <location>
        <begin position="21"/>
        <end position="228"/>
    </location>
</feature>
<evidence type="ECO:0000256" key="3">
    <source>
        <dbReference type="ARBA" id="ARBA00022989"/>
    </source>
</evidence>
<dbReference type="PROSITE" id="PS52015">
    <property type="entry name" value="TONB_CTD"/>
    <property type="match status" value="1"/>
</dbReference>
<name>A0A518N257_9GAMM</name>
<feature type="domain" description="TonB C-terminal" evidence="6">
    <location>
        <begin position="99"/>
        <end position="197"/>
    </location>
</feature>
<dbReference type="OrthoDB" id="1628901at2"/>
<dbReference type="InterPro" id="IPR037682">
    <property type="entry name" value="TonB_C"/>
</dbReference>
<dbReference type="NCBIfam" id="TIGR01352">
    <property type="entry name" value="tonB_Cterm"/>
    <property type="match status" value="1"/>
</dbReference>
<dbReference type="GO" id="GO:0055085">
    <property type="term" value="P:transmembrane transport"/>
    <property type="evidence" value="ECO:0007669"/>
    <property type="project" value="InterPro"/>
</dbReference>
<protein>
    <submittedName>
        <fullName evidence="7">TonB family protein</fullName>
    </submittedName>
</protein>
<evidence type="ECO:0000256" key="1">
    <source>
        <dbReference type="ARBA" id="ARBA00004167"/>
    </source>
</evidence>
<dbReference type="EMBL" id="CP042218">
    <property type="protein sequence ID" value="QDW65984.1"/>
    <property type="molecule type" value="Genomic_DNA"/>
</dbReference>
<accession>A0A518N257</accession>
<evidence type="ECO:0000313" key="7">
    <source>
        <dbReference type="EMBL" id="QDW65984.1"/>
    </source>
</evidence>
<evidence type="ECO:0000256" key="4">
    <source>
        <dbReference type="ARBA" id="ARBA00023136"/>
    </source>
</evidence>
<evidence type="ECO:0000259" key="6">
    <source>
        <dbReference type="PROSITE" id="PS52015"/>
    </source>
</evidence>
<dbReference type="SUPFAM" id="SSF74653">
    <property type="entry name" value="TolA/TonB C-terminal domain"/>
    <property type="match status" value="1"/>
</dbReference>
<evidence type="ECO:0000256" key="5">
    <source>
        <dbReference type="SAM" id="SignalP"/>
    </source>
</evidence>
<keyword evidence="2" id="KW-0812">Transmembrane</keyword>
<keyword evidence="4" id="KW-0472">Membrane</keyword>
<feature type="signal peptide" evidence="5">
    <location>
        <begin position="1"/>
        <end position="20"/>
    </location>
</feature>
<dbReference type="AlphaFoldDB" id="A0A518N257"/>
<dbReference type="Proteomes" id="UP000316584">
    <property type="component" value="Chromosome"/>
</dbReference>
<evidence type="ECO:0000256" key="2">
    <source>
        <dbReference type="ARBA" id="ARBA00022692"/>
    </source>
</evidence>
<dbReference type="Gene3D" id="3.30.1150.10">
    <property type="match status" value="1"/>
</dbReference>
<keyword evidence="5" id="KW-0732">Signal</keyword>
<dbReference type="Pfam" id="PF03544">
    <property type="entry name" value="TonB_C"/>
    <property type="match status" value="1"/>
</dbReference>
<keyword evidence="8" id="KW-1185">Reference proteome</keyword>
<dbReference type="KEGG" id="lug:FPZ22_02995"/>
<reference evidence="7 8" key="1">
    <citation type="submission" date="2019-07" db="EMBL/GenBank/DDBJ databases">
        <title>Full genome sequence of Luteimonas sp. Gr-4.</title>
        <authorList>
            <person name="Im W.-T."/>
        </authorList>
    </citation>
    <scope>NUCLEOTIDE SEQUENCE [LARGE SCALE GENOMIC DNA]</scope>
    <source>
        <strain evidence="7 8">Gr-4</strain>
    </source>
</reference>
<comment type="subcellular location">
    <subcellularLocation>
        <location evidence="1">Membrane</location>
        <topology evidence="1">Single-pass membrane protein</topology>
    </subcellularLocation>
</comment>
<evidence type="ECO:0000313" key="8">
    <source>
        <dbReference type="Proteomes" id="UP000316584"/>
    </source>
</evidence>
<organism evidence="7 8">
    <name type="scientific">Luteimonas granuli</name>
    <dbReference type="NCBI Taxonomy" id="1176533"/>
    <lineage>
        <taxon>Bacteria</taxon>
        <taxon>Pseudomonadati</taxon>
        <taxon>Pseudomonadota</taxon>
        <taxon>Gammaproteobacteria</taxon>
        <taxon>Lysobacterales</taxon>
        <taxon>Lysobacteraceae</taxon>
        <taxon>Luteimonas</taxon>
    </lineage>
</organism>
<keyword evidence="3" id="KW-1133">Transmembrane helix</keyword>
<dbReference type="RefSeq" id="WP_144890139.1">
    <property type="nucleotide sequence ID" value="NZ_CP042218.1"/>
</dbReference>
<dbReference type="GO" id="GO:0016020">
    <property type="term" value="C:membrane"/>
    <property type="evidence" value="ECO:0007669"/>
    <property type="project" value="UniProtKB-SubCell"/>
</dbReference>
<gene>
    <name evidence="7" type="ORF">FPZ22_02995</name>
</gene>